<dbReference type="InterPro" id="IPR013656">
    <property type="entry name" value="PAS_4"/>
</dbReference>
<dbReference type="InterPro" id="IPR035965">
    <property type="entry name" value="PAS-like_dom_sf"/>
</dbReference>
<proteinExistence type="predicted"/>
<evidence type="ECO:0000313" key="2">
    <source>
        <dbReference type="EMBL" id="MDM4017671.1"/>
    </source>
</evidence>
<dbReference type="SUPFAM" id="SSF55785">
    <property type="entry name" value="PYP-like sensor domain (PAS domain)"/>
    <property type="match status" value="1"/>
</dbReference>
<feature type="domain" description="PAS fold-4" evidence="1">
    <location>
        <begin position="3"/>
        <end position="103"/>
    </location>
</feature>
<dbReference type="Proteomes" id="UP001239462">
    <property type="component" value="Unassembled WGS sequence"/>
</dbReference>
<gene>
    <name evidence="2" type="ORF">QTN89_19640</name>
</gene>
<accession>A0ABT7PNE4</accession>
<name>A0ABT7PNE4_9BACT</name>
<dbReference type="Gene3D" id="3.30.450.20">
    <property type="entry name" value="PAS domain"/>
    <property type="match status" value="1"/>
</dbReference>
<dbReference type="Pfam" id="PF08448">
    <property type="entry name" value="PAS_4"/>
    <property type="match status" value="1"/>
</dbReference>
<protein>
    <submittedName>
        <fullName evidence="2">PAS domain-containing protein</fullName>
    </submittedName>
</protein>
<reference evidence="2 3" key="1">
    <citation type="submission" date="2023-06" db="EMBL/GenBank/DDBJ databases">
        <title>Roseiconus lacunae JC819 isolated from Gulf of Mannar region, Tamil Nadu.</title>
        <authorList>
            <person name="Pk S."/>
            <person name="Ch S."/>
            <person name="Ch V.R."/>
        </authorList>
    </citation>
    <scope>NUCLEOTIDE SEQUENCE [LARGE SCALE GENOMIC DNA]</scope>
    <source>
        <strain evidence="2 3">JC819</strain>
    </source>
</reference>
<dbReference type="RefSeq" id="WP_149499920.1">
    <property type="nucleotide sequence ID" value="NZ_CP141221.1"/>
</dbReference>
<keyword evidence="3" id="KW-1185">Reference proteome</keyword>
<evidence type="ECO:0000313" key="3">
    <source>
        <dbReference type="Proteomes" id="UP001239462"/>
    </source>
</evidence>
<sequence length="183" mass="21426">MPDQLPIVTYAIDADDRLTDLNEQWAEFANLNDAGQSLHPESVLGKPIWDYVRDRGLQNIYRKLIERVRKTQERIDFAFRCDSPLFRRYMRMTIEGRVDGHVLFISRTESIVKRSEREQRLAHAFQGSFTIRQCSMCNLFQLKNGVWVEADQLVQRSDALTNDQTAMIIWAICPQCRKQMSNV</sequence>
<organism evidence="2 3">
    <name type="scientific">Roseiconus lacunae</name>
    <dbReference type="NCBI Taxonomy" id="2605694"/>
    <lineage>
        <taxon>Bacteria</taxon>
        <taxon>Pseudomonadati</taxon>
        <taxon>Planctomycetota</taxon>
        <taxon>Planctomycetia</taxon>
        <taxon>Pirellulales</taxon>
        <taxon>Pirellulaceae</taxon>
        <taxon>Roseiconus</taxon>
    </lineage>
</organism>
<comment type="caution">
    <text evidence="2">The sequence shown here is derived from an EMBL/GenBank/DDBJ whole genome shotgun (WGS) entry which is preliminary data.</text>
</comment>
<dbReference type="EMBL" id="JASZZN010000015">
    <property type="protein sequence ID" value="MDM4017671.1"/>
    <property type="molecule type" value="Genomic_DNA"/>
</dbReference>
<evidence type="ECO:0000259" key="1">
    <source>
        <dbReference type="Pfam" id="PF08448"/>
    </source>
</evidence>